<dbReference type="InterPro" id="IPR036894">
    <property type="entry name" value="YbaB-like_sf"/>
</dbReference>
<keyword evidence="2" id="KW-1185">Reference proteome</keyword>
<comment type="caution">
    <text evidence="1">The sequence shown here is derived from an EMBL/GenBank/DDBJ whole genome shotgun (WGS) entry which is preliminary data.</text>
</comment>
<reference evidence="1" key="1">
    <citation type="journal article" date="2014" name="Int. J. Syst. Evol. Microbiol.">
        <title>Complete genome sequence of Corynebacterium casei LMG S-19264T (=DSM 44701T), isolated from a smear-ripened cheese.</title>
        <authorList>
            <consortium name="US DOE Joint Genome Institute (JGI-PGF)"/>
            <person name="Walter F."/>
            <person name="Albersmeier A."/>
            <person name="Kalinowski J."/>
            <person name="Ruckert C."/>
        </authorList>
    </citation>
    <scope>NUCLEOTIDE SEQUENCE</scope>
    <source>
        <strain evidence="1">CGMCC 4.7299</strain>
    </source>
</reference>
<dbReference type="SUPFAM" id="SSF82607">
    <property type="entry name" value="YbaB-like"/>
    <property type="match status" value="1"/>
</dbReference>
<dbReference type="RefSeq" id="WP_189078978.1">
    <property type="nucleotide sequence ID" value="NZ_BMMX01000006.1"/>
</dbReference>
<evidence type="ECO:0000313" key="1">
    <source>
        <dbReference type="EMBL" id="GGK86940.1"/>
    </source>
</evidence>
<dbReference type="EMBL" id="BMMX01000006">
    <property type="protein sequence ID" value="GGK86940.1"/>
    <property type="molecule type" value="Genomic_DNA"/>
</dbReference>
<dbReference type="InterPro" id="IPR004401">
    <property type="entry name" value="YbaB/EbfC"/>
</dbReference>
<protein>
    <recommendedName>
        <fullName evidence="3">YbaB/EbfC DNA-binding family protein</fullName>
    </recommendedName>
</protein>
<dbReference type="Gene3D" id="3.30.1310.10">
    <property type="entry name" value="Nucleoid-associated protein YbaB-like domain"/>
    <property type="match status" value="1"/>
</dbReference>
<dbReference type="GO" id="GO:0003677">
    <property type="term" value="F:DNA binding"/>
    <property type="evidence" value="ECO:0007669"/>
    <property type="project" value="InterPro"/>
</dbReference>
<dbReference type="Pfam" id="PF02575">
    <property type="entry name" value="YbaB_DNA_bd"/>
    <property type="match status" value="1"/>
</dbReference>
<accession>A0A8J3BZ39</accession>
<proteinExistence type="predicted"/>
<sequence>MFDGRDLDDAERLVDEWQAGIDERAARTRELSAQLGGLTAEARSDDGLVTVAVNASGTITRLELAEEIRQRPADETARKILGTLHAAQSALLAQATTATEEALGADSPTAQAIIASYAARQTPVPPVERQDG</sequence>
<evidence type="ECO:0000313" key="2">
    <source>
        <dbReference type="Proteomes" id="UP000656042"/>
    </source>
</evidence>
<dbReference type="Proteomes" id="UP000656042">
    <property type="component" value="Unassembled WGS sequence"/>
</dbReference>
<evidence type="ECO:0008006" key="3">
    <source>
        <dbReference type="Google" id="ProtNLM"/>
    </source>
</evidence>
<reference evidence="1" key="2">
    <citation type="submission" date="2020-09" db="EMBL/GenBank/DDBJ databases">
        <authorList>
            <person name="Sun Q."/>
            <person name="Zhou Y."/>
        </authorList>
    </citation>
    <scope>NUCLEOTIDE SEQUENCE</scope>
    <source>
        <strain evidence="1">CGMCC 4.7299</strain>
    </source>
</reference>
<dbReference type="AlphaFoldDB" id="A0A8J3BZ39"/>
<name>A0A8J3BZ39_9ACTN</name>
<gene>
    <name evidence="1" type="ORF">GCM10012284_21370</name>
</gene>
<organism evidence="1 2">
    <name type="scientific">Mangrovihabitans endophyticus</name>
    <dbReference type="NCBI Taxonomy" id="1751298"/>
    <lineage>
        <taxon>Bacteria</taxon>
        <taxon>Bacillati</taxon>
        <taxon>Actinomycetota</taxon>
        <taxon>Actinomycetes</taxon>
        <taxon>Micromonosporales</taxon>
        <taxon>Micromonosporaceae</taxon>
        <taxon>Mangrovihabitans</taxon>
    </lineage>
</organism>